<feature type="domain" description="FAD-binding" evidence="7">
    <location>
        <begin position="3"/>
        <end position="325"/>
    </location>
</feature>
<comment type="subunit">
    <text evidence="5">Monomer.</text>
</comment>
<evidence type="ECO:0000313" key="9">
    <source>
        <dbReference type="Proteomes" id="UP001500668"/>
    </source>
</evidence>
<dbReference type="Gene3D" id="3.50.50.60">
    <property type="entry name" value="FAD/NAD(P)-binding domain"/>
    <property type="match status" value="1"/>
</dbReference>
<gene>
    <name evidence="8" type="ORF">GCM10010394_55200</name>
</gene>
<evidence type="ECO:0000256" key="2">
    <source>
        <dbReference type="ARBA" id="ARBA00022827"/>
    </source>
</evidence>
<feature type="binding site" evidence="5">
    <location>
        <position position="40"/>
    </location>
    <ligand>
        <name>NADPH</name>
        <dbReference type="ChEBI" id="CHEBI:57783"/>
    </ligand>
</feature>
<protein>
    <recommendedName>
        <fullName evidence="5">Flavin-dependent monooxygenase</fullName>
    </recommendedName>
    <alternativeName>
        <fullName evidence="5">TetX monooxygenase</fullName>
        <shortName evidence="5">TetX</shortName>
        <ecNumber evidence="5">1.14.13.-</ecNumber>
    </alternativeName>
</protein>
<evidence type="ECO:0000259" key="7">
    <source>
        <dbReference type="Pfam" id="PF01494"/>
    </source>
</evidence>
<feature type="binding site" evidence="5">
    <location>
        <position position="103"/>
    </location>
    <ligand>
        <name>FAD</name>
        <dbReference type="ChEBI" id="CHEBI:57692"/>
    </ligand>
</feature>
<keyword evidence="2 5" id="KW-0274">FAD</keyword>
<accession>A0ABN1GSB7</accession>
<dbReference type="EMBL" id="BAAACA010000038">
    <property type="protein sequence ID" value="GAA0617888.1"/>
    <property type="molecule type" value="Genomic_DNA"/>
</dbReference>
<keyword evidence="1 5" id="KW-0285">Flavoprotein</keyword>
<comment type="cofactor">
    <cofactor evidence="5">
        <name>FAD</name>
        <dbReference type="ChEBI" id="CHEBI:57692"/>
    </cofactor>
</comment>
<reference evidence="8 9" key="1">
    <citation type="journal article" date="2019" name="Int. J. Syst. Evol. Microbiol.">
        <title>The Global Catalogue of Microorganisms (GCM) 10K type strain sequencing project: providing services to taxonomists for standard genome sequencing and annotation.</title>
        <authorList>
            <consortium name="The Broad Institute Genomics Platform"/>
            <consortium name="The Broad Institute Genome Sequencing Center for Infectious Disease"/>
            <person name="Wu L."/>
            <person name="Ma J."/>
        </authorList>
    </citation>
    <scope>NUCLEOTIDE SEQUENCE [LARGE SCALE GENOMIC DNA]</scope>
    <source>
        <strain evidence="8 9">JCM 5067</strain>
    </source>
</reference>
<dbReference type="EC" id="1.14.13.-" evidence="5"/>
<keyword evidence="9" id="KW-1185">Reference proteome</keyword>
<dbReference type="PRINTS" id="PR00420">
    <property type="entry name" value="RNGMNOXGNASE"/>
</dbReference>
<comment type="subcellular location">
    <subcellularLocation>
        <location evidence="5">Cytoplasm</location>
    </subcellularLocation>
</comment>
<name>A0ABN1GSB7_9ACTN</name>
<comment type="caution">
    <text evidence="8">The sequence shown here is derived from an EMBL/GenBank/DDBJ whole genome shotgun (WGS) entry which is preliminary data.</text>
</comment>
<comment type="catalytic activity">
    <reaction evidence="5">
        <text>a tetracycline + NADPH + O2 + H(+) = an 11a-hydroxytetracycline + NADP(+) + H2O</text>
        <dbReference type="Rhea" id="RHEA:61444"/>
        <dbReference type="ChEBI" id="CHEBI:15377"/>
        <dbReference type="ChEBI" id="CHEBI:15378"/>
        <dbReference type="ChEBI" id="CHEBI:15379"/>
        <dbReference type="ChEBI" id="CHEBI:57783"/>
        <dbReference type="ChEBI" id="CHEBI:58349"/>
        <dbReference type="ChEBI" id="CHEBI:144644"/>
        <dbReference type="ChEBI" id="CHEBI:144645"/>
    </reaction>
</comment>
<evidence type="ECO:0000256" key="6">
    <source>
        <dbReference type="SAM" id="MobiDB-lite"/>
    </source>
</evidence>
<feature type="binding site" evidence="5">
    <location>
        <position position="295"/>
    </location>
    <ligand>
        <name>FAD</name>
        <dbReference type="ChEBI" id="CHEBI:57692"/>
    </ligand>
</feature>
<evidence type="ECO:0000256" key="5">
    <source>
        <dbReference type="HAMAP-Rule" id="MF_00845"/>
    </source>
</evidence>
<evidence type="ECO:0000256" key="3">
    <source>
        <dbReference type="ARBA" id="ARBA00023002"/>
    </source>
</evidence>
<dbReference type="RefSeq" id="WP_344077897.1">
    <property type="nucleotide sequence ID" value="NZ_BAAACA010000038.1"/>
</dbReference>
<organism evidence="8 9">
    <name type="scientific">Streptomyces crystallinus</name>
    <dbReference type="NCBI Taxonomy" id="68191"/>
    <lineage>
        <taxon>Bacteria</taxon>
        <taxon>Bacillati</taxon>
        <taxon>Actinomycetota</taxon>
        <taxon>Actinomycetes</taxon>
        <taxon>Kitasatosporales</taxon>
        <taxon>Streptomycetaceae</taxon>
        <taxon>Streptomyces</taxon>
    </lineage>
</organism>
<dbReference type="InterPro" id="IPR002938">
    <property type="entry name" value="FAD-bd"/>
</dbReference>
<dbReference type="Pfam" id="PF01494">
    <property type="entry name" value="FAD_binding_3"/>
    <property type="match status" value="1"/>
</dbReference>
<feature type="binding site" evidence="5">
    <location>
        <position position="47"/>
    </location>
    <ligand>
        <name>FAD</name>
        <dbReference type="ChEBI" id="CHEBI:57692"/>
    </ligand>
</feature>
<comment type="function">
    <text evidence="5">An FAD-requiring monooxygenase active on some tetracycline antibiotic derivatives, which leads to their inactivation. Hydroxylates carbon 11a of tetracycline and some analogs.</text>
</comment>
<keyword evidence="3 5" id="KW-0560">Oxidoreductase</keyword>
<dbReference type="PANTHER" id="PTHR46972:SF1">
    <property type="entry name" value="FAD DEPENDENT OXIDOREDUCTASE DOMAIN-CONTAINING PROTEIN"/>
    <property type="match status" value="1"/>
</dbReference>
<evidence type="ECO:0000256" key="1">
    <source>
        <dbReference type="ARBA" id="ARBA00022630"/>
    </source>
</evidence>
<sequence>MTTDITIIGAGLGGLTLARVLQVHGIPATIYEAESSPAARSQGGMLDIHDYNGQLALKAADLMEEFRAIIIEGRQAMKVLAPDGSILFDQADDGTGGRPEVQRGDLRQILLDSLEPGTVRWGRKATASRTLDDGRHEVTFADGGTVVSDLLVGADGAWSRVRPLLSPATPQYIGKSVVETYLFDADTRHPVTARTVGAGAMVAHSPGREIFAHREKGDTLHAYVGVAEPQEWFAAVDFTDAAGASARIAQEFGGWAPQITALITDSDTPPVLRPLYALPTGHRWDRVPGVTLLGDAAHLSAPNGEGANLAMLDGAELAQALASHPDDVETALTVYERALFPRSAQAALLEPGDSPQSDTGNNAVDDLIAAYSREEQSR</sequence>
<dbReference type="InterPro" id="IPR036188">
    <property type="entry name" value="FAD/NAD-bd_sf"/>
</dbReference>
<comment type="similarity">
    <text evidence="5">Belongs to the aromatic-ring hydroxylase family. TetX subfamily.</text>
</comment>
<keyword evidence="5" id="KW-0547">Nucleotide-binding</keyword>
<evidence type="ECO:0000256" key="4">
    <source>
        <dbReference type="ARBA" id="ARBA00023033"/>
    </source>
</evidence>
<evidence type="ECO:0000313" key="8">
    <source>
        <dbReference type="EMBL" id="GAA0617888.1"/>
    </source>
</evidence>
<dbReference type="HAMAP" id="MF_00845">
    <property type="entry name" value="TetX_monooxygenase"/>
    <property type="match status" value="1"/>
</dbReference>
<comment type="domain">
    <text evidence="5">Consists of an N-terminal FAD-binding domain with a Rossman fold and a C-terminal substrate-binding domain.</text>
</comment>
<dbReference type="SUPFAM" id="SSF51905">
    <property type="entry name" value="FAD/NAD(P)-binding domain"/>
    <property type="match status" value="1"/>
</dbReference>
<keyword evidence="5" id="KW-0521">NADP</keyword>
<dbReference type="PANTHER" id="PTHR46972">
    <property type="entry name" value="MONOOXYGENASE ASQM-RELATED"/>
    <property type="match status" value="1"/>
</dbReference>
<keyword evidence="5" id="KW-0963">Cytoplasm</keyword>
<keyword evidence="4 5" id="KW-0503">Monooxygenase</keyword>
<dbReference type="InterPro" id="IPR043683">
    <property type="entry name" value="TetX_monooxygenase"/>
</dbReference>
<feature type="region of interest" description="Disordered" evidence="6">
    <location>
        <begin position="349"/>
        <end position="378"/>
    </location>
</feature>
<proteinExistence type="inferred from homology"/>
<dbReference type="Proteomes" id="UP001500668">
    <property type="component" value="Unassembled WGS sequence"/>
</dbReference>